<proteinExistence type="predicted"/>
<dbReference type="EMBL" id="FNFO01000006">
    <property type="protein sequence ID" value="SDL44255.1"/>
    <property type="molecule type" value="Genomic_DNA"/>
</dbReference>
<dbReference type="STRING" id="1075417.SAMN05421823_10637"/>
<accession>A0A1G9K4G9</accession>
<dbReference type="Gene3D" id="1.25.40.10">
    <property type="entry name" value="Tetratricopeptide repeat domain"/>
    <property type="match status" value="1"/>
</dbReference>
<dbReference type="Proteomes" id="UP000198510">
    <property type="component" value="Unassembled WGS sequence"/>
</dbReference>
<dbReference type="SMART" id="SM00028">
    <property type="entry name" value="TPR"/>
    <property type="match status" value="1"/>
</dbReference>
<evidence type="ECO:0000256" key="4">
    <source>
        <dbReference type="SAM" id="SignalP"/>
    </source>
</evidence>
<dbReference type="InterPro" id="IPR032710">
    <property type="entry name" value="NTF2-like_dom_sf"/>
</dbReference>
<feature type="chain" id="PRO_5011793179" evidence="4">
    <location>
        <begin position="25"/>
        <end position="256"/>
    </location>
</feature>
<dbReference type="PROSITE" id="PS50005">
    <property type="entry name" value="TPR"/>
    <property type="match status" value="1"/>
</dbReference>
<dbReference type="RefSeq" id="WP_176956075.1">
    <property type="nucleotide sequence ID" value="NZ_FNFO01000006.1"/>
</dbReference>
<gene>
    <name evidence="5" type="ORF">SAMN05421823_10637</name>
</gene>
<keyword evidence="1" id="KW-0677">Repeat</keyword>
<dbReference type="InterPro" id="IPR013105">
    <property type="entry name" value="TPR_2"/>
</dbReference>
<dbReference type="InterPro" id="IPR011990">
    <property type="entry name" value="TPR-like_helical_dom_sf"/>
</dbReference>
<feature type="signal peptide" evidence="4">
    <location>
        <begin position="1"/>
        <end position="24"/>
    </location>
</feature>
<evidence type="ECO:0000256" key="2">
    <source>
        <dbReference type="ARBA" id="ARBA00022803"/>
    </source>
</evidence>
<dbReference type="Pfam" id="PF07719">
    <property type="entry name" value="TPR_2"/>
    <property type="match status" value="1"/>
</dbReference>
<organism evidence="5 6">
    <name type="scientific">Catalinimonas alkaloidigena</name>
    <dbReference type="NCBI Taxonomy" id="1075417"/>
    <lineage>
        <taxon>Bacteria</taxon>
        <taxon>Pseudomonadati</taxon>
        <taxon>Bacteroidota</taxon>
        <taxon>Cytophagia</taxon>
        <taxon>Cytophagales</taxon>
        <taxon>Catalimonadaceae</taxon>
        <taxon>Catalinimonas</taxon>
    </lineage>
</organism>
<sequence length="256" mass="28645">MFQKSLLSLFCLALVFGTVQQAKAQSAADKSAIMDVIHAETAAFYKRDAKAWQDTWLHDEQASRTIVVNGYSATVGWKNFGPQMIKNLKENSGPSGVKFTDENFMIHSDGMMAWVEFDQTLSTPEADQQYKQLTREHRVLVKKNDKWKILSQITHFPATLGSNPGTLTTNSEALENSLYSTGYDLLEAGMVEAAIEVFKVNADLYPNSWNVYEGLGEAYAKSGNKEMAIANYEKLLRLDPANENGKTALERLKDQE</sequence>
<reference evidence="5 6" key="1">
    <citation type="submission" date="2016-10" db="EMBL/GenBank/DDBJ databases">
        <authorList>
            <person name="de Groot N.N."/>
        </authorList>
    </citation>
    <scope>NUCLEOTIDE SEQUENCE [LARGE SCALE GENOMIC DNA]</scope>
    <source>
        <strain evidence="5 6">DSM 25186</strain>
    </source>
</reference>
<evidence type="ECO:0000256" key="1">
    <source>
        <dbReference type="ARBA" id="ARBA00022737"/>
    </source>
</evidence>
<feature type="repeat" description="TPR" evidence="3">
    <location>
        <begin position="209"/>
        <end position="242"/>
    </location>
</feature>
<dbReference type="InterPro" id="IPR019734">
    <property type="entry name" value="TPR_rpt"/>
</dbReference>
<evidence type="ECO:0000256" key="3">
    <source>
        <dbReference type="PROSITE-ProRule" id="PRU00339"/>
    </source>
</evidence>
<name>A0A1G9K4G9_9BACT</name>
<protein>
    <submittedName>
        <fullName evidence="5">SnoaL-like domain-containing protein</fullName>
    </submittedName>
</protein>
<keyword evidence="4" id="KW-0732">Signal</keyword>
<dbReference type="SUPFAM" id="SSF54427">
    <property type="entry name" value="NTF2-like"/>
    <property type="match status" value="1"/>
</dbReference>
<evidence type="ECO:0000313" key="6">
    <source>
        <dbReference type="Proteomes" id="UP000198510"/>
    </source>
</evidence>
<dbReference type="Gene3D" id="3.10.450.50">
    <property type="match status" value="1"/>
</dbReference>
<keyword evidence="6" id="KW-1185">Reference proteome</keyword>
<dbReference type="SUPFAM" id="SSF48452">
    <property type="entry name" value="TPR-like"/>
    <property type="match status" value="1"/>
</dbReference>
<keyword evidence="2 3" id="KW-0802">TPR repeat</keyword>
<dbReference type="AlphaFoldDB" id="A0A1G9K4G9"/>
<evidence type="ECO:0000313" key="5">
    <source>
        <dbReference type="EMBL" id="SDL44255.1"/>
    </source>
</evidence>